<reference evidence="2" key="1">
    <citation type="journal article" date="2021" name="Front. Plant Sci.">
        <title>Chromosome-Scale Genome Assembly for Chinese Sour Jujube and Insights Into Its Genome Evolution and Domestication Signature.</title>
        <authorList>
            <person name="Shen L.-Y."/>
            <person name="Luo H."/>
            <person name="Wang X.-L."/>
            <person name="Wang X.-M."/>
            <person name="Qiu X.-J."/>
            <person name="Liu H."/>
            <person name="Zhou S.-S."/>
            <person name="Jia K.-H."/>
            <person name="Nie S."/>
            <person name="Bao Y.-T."/>
            <person name="Zhang R.-G."/>
            <person name="Yun Q.-Z."/>
            <person name="Chai Y.-H."/>
            <person name="Lu J.-Y."/>
            <person name="Li Y."/>
            <person name="Zhao S.-W."/>
            <person name="Mao J.-F."/>
            <person name="Jia S.-G."/>
            <person name="Mao Y.-M."/>
        </authorList>
    </citation>
    <scope>NUCLEOTIDE SEQUENCE</scope>
    <source>
        <strain evidence="2">AT0</strain>
        <tissue evidence="2">Leaf</tissue>
    </source>
</reference>
<protein>
    <submittedName>
        <fullName evidence="2">Uncharacterized protein</fullName>
    </submittedName>
</protein>
<proteinExistence type="predicted"/>
<comment type="caution">
    <text evidence="2">The sequence shown here is derived from an EMBL/GenBank/DDBJ whole genome shotgun (WGS) entry which is preliminary data.</text>
</comment>
<dbReference type="AlphaFoldDB" id="A0A978UMN3"/>
<accession>A0A978UMN3</accession>
<gene>
    <name evidence="2" type="ORF">FEM48_Zijuj10G0097400</name>
</gene>
<dbReference type="EMBL" id="JAEACU010000010">
    <property type="protein sequence ID" value="KAH7516085.1"/>
    <property type="molecule type" value="Genomic_DNA"/>
</dbReference>
<sequence>MNDLHDMSLVTRHASLSQACSTLVDDASLIVEGIKFLLNEIELLCGKIKEMNGDGILVPETNSKRSTKELSSINNPSHVRSKECGKRFKTLKKMSVSKLQLCRGYGLHGQQQNKRNCPLLQERSTMHDQDINSHSSSEDDDLTSRADHRHRIVNALKAKSRITSVCNFATFVIGNYMEMMTC</sequence>
<evidence type="ECO:0000256" key="1">
    <source>
        <dbReference type="SAM" id="MobiDB-lite"/>
    </source>
</evidence>
<dbReference type="Proteomes" id="UP000813462">
    <property type="component" value="Unassembled WGS sequence"/>
</dbReference>
<name>A0A978UMN3_ZIZJJ</name>
<evidence type="ECO:0000313" key="3">
    <source>
        <dbReference type="Proteomes" id="UP000813462"/>
    </source>
</evidence>
<evidence type="ECO:0000313" key="2">
    <source>
        <dbReference type="EMBL" id="KAH7516085.1"/>
    </source>
</evidence>
<feature type="region of interest" description="Disordered" evidence="1">
    <location>
        <begin position="125"/>
        <end position="145"/>
    </location>
</feature>
<organism evidence="2 3">
    <name type="scientific">Ziziphus jujuba var. spinosa</name>
    <dbReference type="NCBI Taxonomy" id="714518"/>
    <lineage>
        <taxon>Eukaryota</taxon>
        <taxon>Viridiplantae</taxon>
        <taxon>Streptophyta</taxon>
        <taxon>Embryophyta</taxon>
        <taxon>Tracheophyta</taxon>
        <taxon>Spermatophyta</taxon>
        <taxon>Magnoliopsida</taxon>
        <taxon>eudicotyledons</taxon>
        <taxon>Gunneridae</taxon>
        <taxon>Pentapetalae</taxon>
        <taxon>rosids</taxon>
        <taxon>fabids</taxon>
        <taxon>Rosales</taxon>
        <taxon>Rhamnaceae</taxon>
        <taxon>Paliureae</taxon>
        <taxon>Ziziphus</taxon>
    </lineage>
</organism>